<feature type="coiled-coil region" evidence="1">
    <location>
        <begin position="247"/>
        <end position="274"/>
    </location>
</feature>
<comment type="caution">
    <text evidence="3">The sequence shown here is derived from an EMBL/GenBank/DDBJ whole genome shotgun (WGS) entry which is preliminary data.</text>
</comment>
<dbReference type="OrthoDB" id="6931295at2759"/>
<gene>
    <name evidence="3" type="ORF">HPB48_001339</name>
</gene>
<organism evidence="3 4">
    <name type="scientific">Haemaphysalis longicornis</name>
    <name type="common">Bush tick</name>
    <dbReference type="NCBI Taxonomy" id="44386"/>
    <lineage>
        <taxon>Eukaryota</taxon>
        <taxon>Metazoa</taxon>
        <taxon>Ecdysozoa</taxon>
        <taxon>Arthropoda</taxon>
        <taxon>Chelicerata</taxon>
        <taxon>Arachnida</taxon>
        <taxon>Acari</taxon>
        <taxon>Parasitiformes</taxon>
        <taxon>Ixodida</taxon>
        <taxon>Ixodoidea</taxon>
        <taxon>Ixodidae</taxon>
        <taxon>Haemaphysalinae</taxon>
        <taxon>Haemaphysalis</taxon>
    </lineage>
</organism>
<reference evidence="3 4" key="1">
    <citation type="journal article" date="2020" name="Cell">
        <title>Large-Scale Comparative Analyses of Tick Genomes Elucidate Their Genetic Diversity and Vector Capacities.</title>
        <authorList>
            <consortium name="Tick Genome and Microbiome Consortium (TIGMIC)"/>
            <person name="Jia N."/>
            <person name="Wang J."/>
            <person name="Shi W."/>
            <person name="Du L."/>
            <person name="Sun Y."/>
            <person name="Zhan W."/>
            <person name="Jiang J.F."/>
            <person name="Wang Q."/>
            <person name="Zhang B."/>
            <person name="Ji P."/>
            <person name="Bell-Sakyi L."/>
            <person name="Cui X.M."/>
            <person name="Yuan T.T."/>
            <person name="Jiang B.G."/>
            <person name="Yang W.F."/>
            <person name="Lam T.T."/>
            <person name="Chang Q.C."/>
            <person name="Ding S.J."/>
            <person name="Wang X.J."/>
            <person name="Zhu J.G."/>
            <person name="Ruan X.D."/>
            <person name="Zhao L."/>
            <person name="Wei J.T."/>
            <person name="Ye R.Z."/>
            <person name="Que T.C."/>
            <person name="Du C.H."/>
            <person name="Zhou Y.H."/>
            <person name="Cheng J.X."/>
            <person name="Dai P.F."/>
            <person name="Guo W.B."/>
            <person name="Han X.H."/>
            <person name="Huang E.J."/>
            <person name="Li L.F."/>
            <person name="Wei W."/>
            <person name="Gao Y.C."/>
            <person name="Liu J.Z."/>
            <person name="Shao H.Z."/>
            <person name="Wang X."/>
            <person name="Wang C.C."/>
            <person name="Yang T.C."/>
            <person name="Huo Q.B."/>
            <person name="Li W."/>
            <person name="Chen H.Y."/>
            <person name="Chen S.E."/>
            <person name="Zhou L.G."/>
            <person name="Ni X.B."/>
            <person name="Tian J.H."/>
            <person name="Sheng Y."/>
            <person name="Liu T."/>
            <person name="Pan Y.S."/>
            <person name="Xia L.Y."/>
            <person name="Li J."/>
            <person name="Zhao F."/>
            <person name="Cao W.C."/>
        </authorList>
    </citation>
    <scope>NUCLEOTIDE SEQUENCE [LARGE SCALE GENOMIC DNA]</scope>
    <source>
        <strain evidence="3">HaeL-2018</strain>
    </source>
</reference>
<feature type="region of interest" description="Disordered" evidence="2">
    <location>
        <begin position="169"/>
        <end position="228"/>
    </location>
</feature>
<keyword evidence="1" id="KW-0175">Coiled coil</keyword>
<evidence type="ECO:0000256" key="1">
    <source>
        <dbReference type="SAM" id="Coils"/>
    </source>
</evidence>
<feature type="compositionally biased region" description="Polar residues" evidence="2">
    <location>
        <begin position="22"/>
        <end position="35"/>
    </location>
</feature>
<protein>
    <recommendedName>
        <fullName evidence="5">CCHC-type domain-containing protein</fullName>
    </recommendedName>
</protein>
<dbReference type="Proteomes" id="UP000821853">
    <property type="component" value="Unassembled WGS sequence"/>
</dbReference>
<accession>A0A9J6GXJ3</accession>
<dbReference type="AlphaFoldDB" id="A0A9J6GXJ3"/>
<evidence type="ECO:0000313" key="4">
    <source>
        <dbReference type="Proteomes" id="UP000821853"/>
    </source>
</evidence>
<keyword evidence="4" id="KW-1185">Reference proteome</keyword>
<evidence type="ECO:0000313" key="3">
    <source>
        <dbReference type="EMBL" id="KAH9379060.1"/>
    </source>
</evidence>
<dbReference type="VEuPathDB" id="VectorBase:HLOH_049553"/>
<feature type="region of interest" description="Disordered" evidence="2">
    <location>
        <begin position="15"/>
        <end position="36"/>
    </location>
</feature>
<evidence type="ECO:0008006" key="5">
    <source>
        <dbReference type="Google" id="ProtNLM"/>
    </source>
</evidence>
<evidence type="ECO:0000256" key="2">
    <source>
        <dbReference type="SAM" id="MobiDB-lite"/>
    </source>
</evidence>
<sequence>MNSFSALNSLRTARKSAGPFSGSLQDSVDTNNTQVGPPLAALRPKFVTEQDISGVIYSPEAQNLNIRKLGQTNVAVLTFEGRKVTRHIFYWNEAIPVRLYRKTTPACPRCGAVGHRADVCPTPNAQRGQACGEAQPGLEHNCTPTCLICGDSHLTGSADCAAKFRHRRPGTVRNSGTNKNTNPRGAGNDQPSGAERQLQHQRKGDGEDPGNQGRRHTETATNPPAADHTKVSSWAWVASFPPPSLAIQALKAENIQLKQELEQLRQEIRTIKAERSLVTPAPPQDGDAGSEEPMIQTADPEYRQQVEHTPLENQGVRALFERKHTV</sequence>
<feature type="compositionally biased region" description="Polar residues" evidence="2">
    <location>
        <begin position="172"/>
        <end position="183"/>
    </location>
</feature>
<dbReference type="EMBL" id="JABSTR010000009">
    <property type="protein sequence ID" value="KAH9379060.1"/>
    <property type="molecule type" value="Genomic_DNA"/>
</dbReference>
<name>A0A9J6GXJ3_HAELO</name>
<proteinExistence type="predicted"/>